<dbReference type="PANTHER" id="PTHR43798:SF5">
    <property type="entry name" value="MONOACYLGLYCEROL LIPASE ABHD6"/>
    <property type="match status" value="1"/>
</dbReference>
<dbReference type="EMBL" id="CP049801">
    <property type="protein sequence ID" value="QIO05417.1"/>
    <property type="molecule type" value="Genomic_DNA"/>
</dbReference>
<dbReference type="GO" id="GO:0006212">
    <property type="term" value="P:uracil catabolic process"/>
    <property type="evidence" value="ECO:0007669"/>
    <property type="project" value="InterPro"/>
</dbReference>
<keyword evidence="1" id="KW-0378">Hydrolase</keyword>
<keyword evidence="4" id="KW-1185">Reference proteome</keyword>
<dbReference type="GO" id="GO:0016811">
    <property type="term" value="F:hydrolase activity, acting on carbon-nitrogen (but not peptide) bonds, in linear amides"/>
    <property type="evidence" value="ECO:0007669"/>
    <property type="project" value="InterPro"/>
</dbReference>
<dbReference type="InterPro" id="IPR029058">
    <property type="entry name" value="AB_hydrolase_fold"/>
</dbReference>
<dbReference type="SUPFAM" id="SSF53474">
    <property type="entry name" value="alpha/beta-Hydrolases"/>
    <property type="match status" value="1"/>
</dbReference>
<evidence type="ECO:0000259" key="2">
    <source>
        <dbReference type="Pfam" id="PF00561"/>
    </source>
</evidence>
<dbReference type="KEGG" id="asha:G8E00_05335"/>
<reference evidence="3 4" key="1">
    <citation type="submission" date="2020-03" db="EMBL/GenBank/DDBJ databases">
        <authorList>
            <person name="Zhu W."/>
        </authorList>
    </citation>
    <scope>NUCLEOTIDE SEQUENCE [LARGE SCALE GENOMIC DNA]</scope>
    <source>
        <strain evidence="3 4">323-1</strain>
    </source>
</reference>
<dbReference type="NCBIfam" id="TIGR03611">
    <property type="entry name" value="RutD"/>
    <property type="match status" value="1"/>
</dbReference>
<dbReference type="InterPro" id="IPR019913">
    <property type="entry name" value="Pyrimidine_utilisation_RutD"/>
</dbReference>
<evidence type="ECO:0000256" key="1">
    <source>
        <dbReference type="ARBA" id="ARBA00022801"/>
    </source>
</evidence>
<evidence type="ECO:0000313" key="4">
    <source>
        <dbReference type="Proteomes" id="UP000502297"/>
    </source>
</evidence>
<proteinExistence type="predicted"/>
<sequence>MEYQLYPCLKNQNAEYLVLCSGLGGHGAFWAPQIAFFQEHFHVFTYDQEGCHANTQLLKKNYTMEDLALQLFHLIQAAEIKSFHFIGHALGGFIGAELARISRYSDLNILSLTVLNGWAYLDAHTRKCFQTRIALLKQAGIQAYVEAQALFLYTPAWISRNIQTLIQQENKQIHDFPPAYNVLTRLNALMSYEMPEETEQFLRKIPLLILANKDDFLVPYHQSQALAEKFIHAECVLLDSGGHAATVTEASMMNETLLSLIQKSNASQLMSQVS</sequence>
<dbReference type="RefSeq" id="WP_166222478.1">
    <property type="nucleotide sequence ID" value="NZ_CP049801.1"/>
</dbReference>
<name>A0A6G8RU65_9GAMM</name>
<dbReference type="Pfam" id="PF00561">
    <property type="entry name" value="Abhydrolase_1"/>
    <property type="match status" value="1"/>
</dbReference>
<accession>A0A6G8RU65</accession>
<dbReference type="AlphaFoldDB" id="A0A6G8RU65"/>
<feature type="domain" description="AB hydrolase-1" evidence="2">
    <location>
        <begin position="17"/>
        <end position="246"/>
    </location>
</feature>
<dbReference type="InterPro" id="IPR050266">
    <property type="entry name" value="AB_hydrolase_sf"/>
</dbReference>
<organism evidence="3 4">
    <name type="scientific">Acinetobacter shaoyimingii</name>
    <dbReference type="NCBI Taxonomy" id="2715164"/>
    <lineage>
        <taxon>Bacteria</taxon>
        <taxon>Pseudomonadati</taxon>
        <taxon>Pseudomonadota</taxon>
        <taxon>Gammaproteobacteria</taxon>
        <taxon>Moraxellales</taxon>
        <taxon>Moraxellaceae</taxon>
        <taxon>Acinetobacter</taxon>
    </lineage>
</organism>
<gene>
    <name evidence="3" type="primary">rutD</name>
    <name evidence="3" type="ORF">G8E00_05335</name>
</gene>
<dbReference type="GO" id="GO:0046464">
    <property type="term" value="P:acylglycerol catabolic process"/>
    <property type="evidence" value="ECO:0007669"/>
    <property type="project" value="TreeGrafter"/>
</dbReference>
<dbReference type="GO" id="GO:0016020">
    <property type="term" value="C:membrane"/>
    <property type="evidence" value="ECO:0007669"/>
    <property type="project" value="TreeGrafter"/>
</dbReference>
<dbReference type="InterPro" id="IPR000073">
    <property type="entry name" value="AB_hydrolase_1"/>
</dbReference>
<protein>
    <submittedName>
        <fullName evidence="3">Pyrimidine utilization protein D</fullName>
    </submittedName>
</protein>
<dbReference type="Proteomes" id="UP000502297">
    <property type="component" value="Chromosome"/>
</dbReference>
<evidence type="ECO:0000313" key="3">
    <source>
        <dbReference type="EMBL" id="QIO05417.1"/>
    </source>
</evidence>
<dbReference type="GO" id="GO:0047372">
    <property type="term" value="F:monoacylglycerol lipase activity"/>
    <property type="evidence" value="ECO:0007669"/>
    <property type="project" value="TreeGrafter"/>
</dbReference>
<dbReference type="Gene3D" id="3.40.50.1820">
    <property type="entry name" value="alpha/beta hydrolase"/>
    <property type="match status" value="1"/>
</dbReference>
<dbReference type="PANTHER" id="PTHR43798">
    <property type="entry name" value="MONOACYLGLYCEROL LIPASE"/>
    <property type="match status" value="1"/>
</dbReference>